<dbReference type="InterPro" id="IPR019713">
    <property type="entry name" value="Memb_YlaC"/>
</dbReference>
<dbReference type="Proteomes" id="UP000032582">
    <property type="component" value="Unassembled WGS sequence"/>
</dbReference>
<evidence type="ECO:0000256" key="1">
    <source>
        <dbReference type="SAM" id="Phobius"/>
    </source>
</evidence>
<dbReference type="EMBL" id="JZSH01000423">
    <property type="protein sequence ID" value="KJF76070.1"/>
    <property type="molecule type" value="Genomic_DNA"/>
</dbReference>
<accession>A0A0D8L291</accession>
<feature type="transmembrane region" description="Helical" evidence="1">
    <location>
        <begin position="61"/>
        <end position="80"/>
    </location>
</feature>
<keyword evidence="1" id="KW-0472">Membrane</keyword>
<protein>
    <submittedName>
        <fullName evidence="2">Membrane protein</fullName>
    </submittedName>
</protein>
<feature type="transmembrane region" description="Helical" evidence="1">
    <location>
        <begin position="34"/>
        <end position="55"/>
    </location>
</feature>
<organism evidence="2 3">
    <name type="scientific">Morganella morganii</name>
    <name type="common">Proteus morganii</name>
    <dbReference type="NCBI Taxonomy" id="582"/>
    <lineage>
        <taxon>Bacteria</taxon>
        <taxon>Pseudomonadati</taxon>
        <taxon>Pseudomonadota</taxon>
        <taxon>Gammaproteobacteria</taxon>
        <taxon>Enterobacterales</taxon>
        <taxon>Morganellaceae</taxon>
        <taxon>Morganella</taxon>
    </lineage>
</organism>
<comment type="caution">
    <text evidence="2">The sequence shown here is derived from an EMBL/GenBank/DDBJ whole genome shotgun (WGS) entry which is preliminary data.</text>
</comment>
<dbReference type="PATRIC" id="fig|582.24.peg.6535"/>
<reference evidence="2 3" key="1">
    <citation type="submission" date="2015-02" db="EMBL/GenBank/DDBJ databases">
        <title>Whole genome shotgun sequencing of cultured foodborne pathogen.</title>
        <authorList>
            <person name="Timme R."/>
            <person name="Allard M.W."/>
            <person name="Strain E."/>
            <person name="Evans P.S."/>
            <person name="Brown E."/>
        </authorList>
    </citation>
    <scope>NUCLEOTIDE SEQUENCE [LARGE SCALE GENOMIC DNA]</scope>
    <source>
        <strain evidence="2 3">GCSL-TSO-24</strain>
    </source>
</reference>
<name>A0A0D8L291_MORMO</name>
<keyword evidence="1" id="KW-1133">Transmembrane helix</keyword>
<dbReference type="Pfam" id="PF10777">
    <property type="entry name" value="YlaC"/>
    <property type="match status" value="1"/>
</dbReference>
<dbReference type="AlphaFoldDB" id="A0A0D8L291"/>
<evidence type="ECO:0000313" key="2">
    <source>
        <dbReference type="EMBL" id="KJF76070.1"/>
    </source>
</evidence>
<evidence type="ECO:0000313" key="3">
    <source>
        <dbReference type="Proteomes" id="UP000032582"/>
    </source>
</evidence>
<proteinExistence type="predicted"/>
<sequence length="169" mass="19385">MDVVRTLITGALDNINQREKRDGKPRFSSHFIRTYPYLCLAMVVSYLVLGVLIYYAPYFGFYWLLGFSALFLVMAAVLLFEVKPVYRFSDIGVLDLRVCYNGEWFVSEAVPPETLAVLLDHPQVSESLKQAIRHMTETKGTVSFYDLHLMAYPEAHPEKPRSHWMKGAA</sequence>
<gene>
    <name evidence="2" type="ORF">UA45_20525</name>
</gene>
<keyword evidence="1" id="KW-0812">Transmembrane</keyword>